<protein>
    <submittedName>
        <fullName evidence="2">Uncharacterized protein</fullName>
    </submittedName>
</protein>
<organism evidence="2 3">
    <name type="scientific">Morchella conica CCBAS932</name>
    <dbReference type="NCBI Taxonomy" id="1392247"/>
    <lineage>
        <taxon>Eukaryota</taxon>
        <taxon>Fungi</taxon>
        <taxon>Dikarya</taxon>
        <taxon>Ascomycota</taxon>
        <taxon>Pezizomycotina</taxon>
        <taxon>Pezizomycetes</taxon>
        <taxon>Pezizales</taxon>
        <taxon>Morchellaceae</taxon>
        <taxon>Morchella</taxon>
    </lineage>
</organism>
<dbReference type="EMBL" id="ML119268">
    <property type="protein sequence ID" value="RPB06601.1"/>
    <property type="molecule type" value="Genomic_DNA"/>
</dbReference>
<feature type="region of interest" description="Disordered" evidence="1">
    <location>
        <begin position="1"/>
        <end position="60"/>
    </location>
</feature>
<feature type="compositionally biased region" description="Basic and acidic residues" evidence="1">
    <location>
        <begin position="20"/>
        <end position="47"/>
    </location>
</feature>
<sequence>MPRKVSPRLFYRPKNPYQNVERRPANDNAEIVDRGQDQRNHNERSQDDELNEQAEINLSPERIERIECIQNTDLAERTVIVEIARRGASPANIAATEPTLTQAQEGTGGPDRVQDLDSETDANTSGRKRKRRRKWSRESRRFQKILPVGY</sequence>
<evidence type="ECO:0000313" key="3">
    <source>
        <dbReference type="Proteomes" id="UP000277580"/>
    </source>
</evidence>
<dbReference type="Proteomes" id="UP000277580">
    <property type="component" value="Unassembled WGS sequence"/>
</dbReference>
<proteinExistence type="predicted"/>
<reference evidence="2 3" key="1">
    <citation type="journal article" date="2018" name="Nat. Ecol. Evol.">
        <title>Pezizomycetes genomes reveal the molecular basis of ectomycorrhizal truffle lifestyle.</title>
        <authorList>
            <person name="Murat C."/>
            <person name="Payen T."/>
            <person name="Noel B."/>
            <person name="Kuo A."/>
            <person name="Morin E."/>
            <person name="Chen J."/>
            <person name="Kohler A."/>
            <person name="Krizsan K."/>
            <person name="Balestrini R."/>
            <person name="Da Silva C."/>
            <person name="Montanini B."/>
            <person name="Hainaut M."/>
            <person name="Levati E."/>
            <person name="Barry K.W."/>
            <person name="Belfiori B."/>
            <person name="Cichocki N."/>
            <person name="Clum A."/>
            <person name="Dockter R.B."/>
            <person name="Fauchery L."/>
            <person name="Guy J."/>
            <person name="Iotti M."/>
            <person name="Le Tacon F."/>
            <person name="Lindquist E.A."/>
            <person name="Lipzen A."/>
            <person name="Malagnac F."/>
            <person name="Mello A."/>
            <person name="Molinier V."/>
            <person name="Miyauchi S."/>
            <person name="Poulain J."/>
            <person name="Riccioni C."/>
            <person name="Rubini A."/>
            <person name="Sitrit Y."/>
            <person name="Splivallo R."/>
            <person name="Traeger S."/>
            <person name="Wang M."/>
            <person name="Zifcakova L."/>
            <person name="Wipf D."/>
            <person name="Zambonelli A."/>
            <person name="Paolocci F."/>
            <person name="Nowrousian M."/>
            <person name="Ottonello S."/>
            <person name="Baldrian P."/>
            <person name="Spatafora J.W."/>
            <person name="Henrissat B."/>
            <person name="Nagy L.G."/>
            <person name="Aury J.M."/>
            <person name="Wincker P."/>
            <person name="Grigoriev I.V."/>
            <person name="Bonfante P."/>
            <person name="Martin F.M."/>
        </authorList>
    </citation>
    <scope>NUCLEOTIDE SEQUENCE [LARGE SCALE GENOMIC DNA]</scope>
    <source>
        <strain evidence="2 3">CCBAS932</strain>
    </source>
</reference>
<dbReference type="AlphaFoldDB" id="A0A3N4KDX4"/>
<keyword evidence="3" id="KW-1185">Reference proteome</keyword>
<feature type="compositionally biased region" description="Basic residues" evidence="1">
    <location>
        <begin position="126"/>
        <end position="135"/>
    </location>
</feature>
<accession>A0A3N4KDX4</accession>
<evidence type="ECO:0000256" key="1">
    <source>
        <dbReference type="SAM" id="MobiDB-lite"/>
    </source>
</evidence>
<gene>
    <name evidence="2" type="ORF">P167DRAFT_550413</name>
</gene>
<dbReference type="InParanoid" id="A0A3N4KDX4"/>
<name>A0A3N4KDX4_9PEZI</name>
<evidence type="ECO:0000313" key="2">
    <source>
        <dbReference type="EMBL" id="RPB06601.1"/>
    </source>
</evidence>
<feature type="region of interest" description="Disordered" evidence="1">
    <location>
        <begin position="86"/>
        <end position="138"/>
    </location>
</feature>